<keyword evidence="6 8" id="KW-0143">Chaperone</keyword>
<feature type="signal peptide" evidence="9">
    <location>
        <begin position="1"/>
        <end position="27"/>
    </location>
</feature>
<dbReference type="GO" id="GO:0030288">
    <property type="term" value="C:outer membrane-bounded periplasmic space"/>
    <property type="evidence" value="ECO:0007669"/>
    <property type="project" value="InterPro"/>
</dbReference>
<sequence>MLMLKNVKKIAGALSLGCLLISMNALADIVISGTRIVYDANKKDVSIRLENKGSRPLLVQSWLDTGNDNVDPSQIKVPFTATPPVSRVEPKRGQTVKITYTSATPLPTDRESVYWFNVLEVPPKVSNNAEENKNLLQLAFRTRIKLFYRPTGLPGEPYEAVKKMKWQVKPQSGGVVIQASNPTPYHVSFNGATLEANGKKYSIAVSMVAPFSQADFAVKNLNGSVSTGKVNYQIINDFGGTIDGSASL</sequence>
<dbReference type="FunFam" id="2.60.40.10:FF:000458">
    <property type="entry name" value="Molecular chaperone FimC"/>
    <property type="match status" value="1"/>
</dbReference>
<evidence type="ECO:0000256" key="9">
    <source>
        <dbReference type="SAM" id="SignalP"/>
    </source>
</evidence>
<dbReference type="SUPFAM" id="SSF49584">
    <property type="entry name" value="Periplasmic chaperone C-domain"/>
    <property type="match status" value="1"/>
</dbReference>
<dbReference type="InterPro" id="IPR016148">
    <property type="entry name" value="Pili_assmbl_chaperone_C"/>
</dbReference>
<evidence type="ECO:0000256" key="7">
    <source>
        <dbReference type="ARBA" id="ARBA00023319"/>
    </source>
</evidence>
<evidence type="ECO:0000256" key="5">
    <source>
        <dbReference type="ARBA" id="ARBA00022764"/>
    </source>
</evidence>
<comment type="caution">
    <text evidence="12">The sequence shown here is derived from an EMBL/GenBank/DDBJ whole genome shotgun (WGS) entry which is preliminary data.</text>
</comment>
<gene>
    <name evidence="12" type="ORF">FLP03_15540</name>
</gene>
<feature type="domain" description="Pili assembly chaperone N-terminal" evidence="10">
    <location>
        <begin position="29"/>
        <end position="153"/>
    </location>
</feature>
<dbReference type="Pfam" id="PF02753">
    <property type="entry name" value="PapD_C"/>
    <property type="match status" value="1"/>
</dbReference>
<feature type="domain" description="Pili assembly chaperone C-terminal" evidence="11">
    <location>
        <begin position="180"/>
        <end position="242"/>
    </location>
</feature>
<dbReference type="InterPro" id="IPR016147">
    <property type="entry name" value="Pili_assmbl_chaperone_N"/>
</dbReference>
<protein>
    <submittedName>
        <fullName evidence="12">Fimbrial chaperone</fullName>
    </submittedName>
</protein>
<evidence type="ECO:0000256" key="3">
    <source>
        <dbReference type="ARBA" id="ARBA00022558"/>
    </source>
</evidence>
<evidence type="ECO:0000259" key="10">
    <source>
        <dbReference type="Pfam" id="PF00345"/>
    </source>
</evidence>
<keyword evidence="7" id="KW-0393">Immunoglobulin domain</keyword>
<dbReference type="AlphaFoldDB" id="A0A5Y2QMA3"/>
<feature type="chain" id="PRO_5024983874" evidence="9">
    <location>
        <begin position="28"/>
        <end position="248"/>
    </location>
</feature>
<evidence type="ECO:0000256" key="2">
    <source>
        <dbReference type="ARBA" id="ARBA00007399"/>
    </source>
</evidence>
<dbReference type="Gene3D" id="2.60.40.10">
    <property type="entry name" value="Immunoglobulins"/>
    <property type="match status" value="2"/>
</dbReference>
<keyword evidence="5" id="KW-0574">Periplasm</keyword>
<dbReference type="SUPFAM" id="SSF49354">
    <property type="entry name" value="PapD-like"/>
    <property type="match status" value="1"/>
</dbReference>
<name>A0A5Y2QMA3_SALER</name>
<reference evidence="12" key="1">
    <citation type="submission" date="2019-07" db="EMBL/GenBank/DDBJ databases">
        <authorList>
            <consortium name="GenomeTrakr network: Whole genome sequencing for foodborne pathogen traceback"/>
        </authorList>
    </citation>
    <scope>NUCLEOTIDE SEQUENCE [LARGE SCALE GENOMIC DNA]</scope>
    <source>
        <strain evidence="12">FDA00014297</strain>
    </source>
</reference>
<dbReference type="PRINTS" id="PR00969">
    <property type="entry name" value="CHAPERONPILI"/>
</dbReference>
<dbReference type="NCBIfam" id="NF007398">
    <property type="entry name" value="PRK09926.1"/>
    <property type="match status" value="1"/>
</dbReference>
<comment type="subcellular location">
    <subcellularLocation>
        <location evidence="1 8">Periplasm</location>
    </subcellularLocation>
</comment>
<dbReference type="InterPro" id="IPR018046">
    <property type="entry name" value="Pili_assmbl_chaperone_CS"/>
</dbReference>
<evidence type="ECO:0000256" key="6">
    <source>
        <dbReference type="ARBA" id="ARBA00023186"/>
    </source>
</evidence>
<dbReference type="InterPro" id="IPR050643">
    <property type="entry name" value="Periplasmic_pilus_chap"/>
</dbReference>
<dbReference type="InterPro" id="IPR001829">
    <property type="entry name" value="Pili_assmbl_chaperone_bac"/>
</dbReference>
<proteinExistence type="inferred from homology"/>
<dbReference type="PROSITE" id="PS00635">
    <property type="entry name" value="PILI_CHAPERONE"/>
    <property type="match status" value="1"/>
</dbReference>
<keyword evidence="3" id="KW-1029">Fimbrium biogenesis</keyword>
<evidence type="ECO:0000313" key="12">
    <source>
        <dbReference type="EMBL" id="ECF4923579.1"/>
    </source>
</evidence>
<evidence type="ECO:0000256" key="8">
    <source>
        <dbReference type="RuleBase" id="RU003918"/>
    </source>
</evidence>
<evidence type="ECO:0000259" key="11">
    <source>
        <dbReference type="Pfam" id="PF02753"/>
    </source>
</evidence>
<comment type="similarity">
    <text evidence="2 8">Belongs to the periplasmic pilus chaperone family.</text>
</comment>
<keyword evidence="4 9" id="KW-0732">Signal</keyword>
<dbReference type="InterPro" id="IPR008962">
    <property type="entry name" value="PapD-like_sf"/>
</dbReference>
<dbReference type="PANTHER" id="PTHR30251:SF2">
    <property type="entry name" value="FIMBRIAL CHAPERONE YADV-RELATED"/>
    <property type="match status" value="1"/>
</dbReference>
<evidence type="ECO:0000256" key="4">
    <source>
        <dbReference type="ARBA" id="ARBA00022729"/>
    </source>
</evidence>
<accession>A0A5Y2QMA3</accession>
<organism evidence="12">
    <name type="scientific">Salmonella enterica subsp. arizonae</name>
    <dbReference type="NCBI Taxonomy" id="59203"/>
    <lineage>
        <taxon>Bacteria</taxon>
        <taxon>Pseudomonadati</taxon>
        <taxon>Pseudomonadota</taxon>
        <taxon>Gammaproteobacteria</taxon>
        <taxon>Enterobacterales</taxon>
        <taxon>Enterobacteriaceae</taxon>
        <taxon>Salmonella</taxon>
    </lineage>
</organism>
<dbReference type="InterPro" id="IPR013783">
    <property type="entry name" value="Ig-like_fold"/>
</dbReference>
<dbReference type="GO" id="GO:0071555">
    <property type="term" value="P:cell wall organization"/>
    <property type="evidence" value="ECO:0007669"/>
    <property type="project" value="InterPro"/>
</dbReference>
<dbReference type="Proteomes" id="UP000839641">
    <property type="component" value="Unassembled WGS sequence"/>
</dbReference>
<dbReference type="EMBL" id="AAILJL010000012">
    <property type="protein sequence ID" value="ECF4923579.1"/>
    <property type="molecule type" value="Genomic_DNA"/>
</dbReference>
<dbReference type="InterPro" id="IPR036316">
    <property type="entry name" value="Pili_assmbl_chap_C_dom_sf"/>
</dbReference>
<dbReference type="PANTHER" id="PTHR30251">
    <property type="entry name" value="PILUS ASSEMBLY CHAPERONE"/>
    <property type="match status" value="1"/>
</dbReference>
<evidence type="ECO:0000256" key="1">
    <source>
        <dbReference type="ARBA" id="ARBA00004418"/>
    </source>
</evidence>
<dbReference type="Pfam" id="PF00345">
    <property type="entry name" value="PapD_N"/>
    <property type="match status" value="1"/>
</dbReference>